<keyword evidence="1" id="KW-0812">Transmembrane</keyword>
<dbReference type="Pfam" id="PF13194">
    <property type="entry name" value="DUF4010"/>
    <property type="match status" value="1"/>
</dbReference>
<gene>
    <name evidence="4" type="ORF">UFOPK1827_01215</name>
    <name evidence="5" type="ORF">UFOPK2000_00377</name>
</gene>
<reference evidence="4" key="1">
    <citation type="submission" date="2020-05" db="EMBL/GenBank/DDBJ databases">
        <authorList>
            <person name="Chiriac C."/>
            <person name="Salcher M."/>
            <person name="Ghai R."/>
            <person name="Kavagutti S V."/>
        </authorList>
    </citation>
    <scope>NUCLEOTIDE SEQUENCE</scope>
</reference>
<feature type="domain" description="MgtC/SapB/SrpB/YhiD N-terminal" evidence="2">
    <location>
        <begin position="10"/>
        <end position="124"/>
    </location>
</feature>
<feature type="transmembrane region" description="Helical" evidence="1">
    <location>
        <begin position="169"/>
        <end position="190"/>
    </location>
</feature>
<accession>A0A6J6HNB6</accession>
<feature type="transmembrane region" description="Helical" evidence="1">
    <location>
        <begin position="373"/>
        <end position="392"/>
    </location>
</feature>
<feature type="transmembrane region" description="Helical" evidence="1">
    <location>
        <begin position="6"/>
        <end position="21"/>
    </location>
</feature>
<dbReference type="Pfam" id="PF02308">
    <property type="entry name" value="MgtC"/>
    <property type="match status" value="1"/>
</dbReference>
<evidence type="ECO:0000313" key="4">
    <source>
        <dbReference type="EMBL" id="CAB4610118.1"/>
    </source>
</evidence>
<name>A0A6J6HNB6_9ZZZZ</name>
<keyword evidence="1" id="KW-1133">Transmembrane helix</keyword>
<dbReference type="PANTHER" id="PTHR39084:SF1">
    <property type="entry name" value="DUF4010 DOMAIN-CONTAINING PROTEIN"/>
    <property type="match status" value="1"/>
</dbReference>
<evidence type="ECO:0000256" key="1">
    <source>
        <dbReference type="SAM" id="Phobius"/>
    </source>
</evidence>
<protein>
    <submittedName>
        <fullName evidence="4">Unannotated protein</fullName>
    </submittedName>
</protein>
<evidence type="ECO:0000313" key="5">
    <source>
        <dbReference type="EMBL" id="CAB4625366.1"/>
    </source>
</evidence>
<feature type="transmembrane region" description="Helical" evidence="1">
    <location>
        <begin position="227"/>
        <end position="249"/>
    </location>
</feature>
<dbReference type="PANTHER" id="PTHR39084">
    <property type="entry name" value="MEMBRANE PROTEIN-RELATED"/>
    <property type="match status" value="1"/>
</dbReference>
<evidence type="ECO:0000259" key="2">
    <source>
        <dbReference type="Pfam" id="PF02308"/>
    </source>
</evidence>
<feature type="transmembrane region" description="Helical" evidence="1">
    <location>
        <begin position="42"/>
        <end position="73"/>
    </location>
</feature>
<feature type="transmembrane region" description="Helical" evidence="1">
    <location>
        <begin position="255"/>
        <end position="274"/>
    </location>
</feature>
<dbReference type="AlphaFoldDB" id="A0A6J6HNB6"/>
<proteinExistence type="predicted"/>
<feature type="domain" description="DUF4010" evidence="3">
    <location>
        <begin position="175"/>
        <end position="407"/>
    </location>
</feature>
<dbReference type="EMBL" id="CAEZUO010000058">
    <property type="protein sequence ID" value="CAB4610118.1"/>
    <property type="molecule type" value="Genomic_DNA"/>
</dbReference>
<evidence type="ECO:0000259" key="3">
    <source>
        <dbReference type="Pfam" id="PF13194"/>
    </source>
</evidence>
<dbReference type="InterPro" id="IPR049177">
    <property type="entry name" value="MgtC_SapB_SrpB_YhiD_N"/>
</dbReference>
<feature type="transmembrane region" description="Helical" evidence="1">
    <location>
        <begin position="412"/>
        <end position="437"/>
    </location>
</feature>
<sequence length="439" mass="45222">MTVGDLLPFVYALSIGLLIGFERERSHPPEITKIGGSRTFALVAICGALAARLDVLVLVAGLLSVAAFLVLGYRRTSLIDPGTTTEIALFATYLLGALTQQDPVVAVSLGILVTVLLASKARIHGLARSVVSDIEFEDALKFAVIAFVIFPLLPDRSIGPYDAINPHEIWLLVVAFTGISWVGYIAVRILGPRRGVLVTGLAGGFVSASATTAAMGRRAQLGDVDEAVAGALLASVATFVQLEAIMVVASPEIALRLWPACLVGAGVLIGFALLDRRRHRGGGENLNSNETPTLDFVRNGAAEGRSESRDDFNNSRARPFALRSALVLATVLTCALLVGQWAATAFGSSGVFVSAGAAGLADAHAGALASAELFRAGAVGLATSLVAVAVAVSTNTITKVVLGFSTGGRAFGIRLVSGIVPAVAAFVATVGATVVLVGR</sequence>
<keyword evidence="1" id="KW-0472">Membrane</keyword>
<dbReference type="InterPro" id="IPR025105">
    <property type="entry name" value="DUF4010"/>
</dbReference>
<feature type="transmembrane region" description="Helical" evidence="1">
    <location>
        <begin position="320"/>
        <end position="338"/>
    </location>
</feature>
<organism evidence="4">
    <name type="scientific">freshwater metagenome</name>
    <dbReference type="NCBI Taxonomy" id="449393"/>
    <lineage>
        <taxon>unclassified sequences</taxon>
        <taxon>metagenomes</taxon>
        <taxon>ecological metagenomes</taxon>
    </lineage>
</organism>
<feature type="transmembrane region" description="Helical" evidence="1">
    <location>
        <begin position="196"/>
        <end position="215"/>
    </location>
</feature>
<dbReference type="EMBL" id="CAEZVK010000025">
    <property type="protein sequence ID" value="CAB4625366.1"/>
    <property type="molecule type" value="Genomic_DNA"/>
</dbReference>